<dbReference type="SUPFAM" id="SSF54211">
    <property type="entry name" value="Ribosomal protein S5 domain 2-like"/>
    <property type="match status" value="1"/>
</dbReference>
<dbReference type="HAMAP" id="MF_00227">
    <property type="entry name" value="RNase_P"/>
    <property type="match status" value="1"/>
</dbReference>
<dbReference type="EMBL" id="BAAAZI010000006">
    <property type="protein sequence ID" value="GAA4135942.1"/>
    <property type="molecule type" value="Genomic_DNA"/>
</dbReference>
<comment type="caution">
    <text evidence="7">The sequence shown here is derived from an EMBL/GenBank/DDBJ whole genome shotgun (WGS) entry which is preliminary data.</text>
</comment>
<comment type="catalytic activity">
    <reaction evidence="6">
        <text>Endonucleolytic cleavage of RNA, removing 5'-extranucleotides from tRNA precursor.</text>
        <dbReference type="EC" id="3.1.26.5"/>
    </reaction>
</comment>
<evidence type="ECO:0000313" key="7">
    <source>
        <dbReference type="EMBL" id="GAA4135942.1"/>
    </source>
</evidence>
<organism evidence="7 8">
    <name type="scientific">Sphingobacterium kyonggiense</name>
    <dbReference type="NCBI Taxonomy" id="714075"/>
    <lineage>
        <taxon>Bacteria</taxon>
        <taxon>Pseudomonadati</taxon>
        <taxon>Bacteroidota</taxon>
        <taxon>Sphingobacteriia</taxon>
        <taxon>Sphingobacteriales</taxon>
        <taxon>Sphingobacteriaceae</taxon>
        <taxon>Sphingobacterium</taxon>
    </lineage>
</organism>
<evidence type="ECO:0000256" key="2">
    <source>
        <dbReference type="ARBA" id="ARBA00022722"/>
    </source>
</evidence>
<dbReference type="Proteomes" id="UP001500101">
    <property type="component" value="Unassembled WGS sequence"/>
</dbReference>
<evidence type="ECO:0000256" key="4">
    <source>
        <dbReference type="ARBA" id="ARBA00022801"/>
    </source>
</evidence>
<gene>
    <name evidence="6 7" type="primary">rnpA</name>
    <name evidence="7" type="ORF">GCM10022216_10280</name>
</gene>
<dbReference type="Pfam" id="PF00825">
    <property type="entry name" value="Ribonuclease_P"/>
    <property type="match status" value="1"/>
</dbReference>
<evidence type="ECO:0000256" key="3">
    <source>
        <dbReference type="ARBA" id="ARBA00022759"/>
    </source>
</evidence>
<keyword evidence="4 6" id="KW-0378">Hydrolase</keyword>
<reference evidence="8" key="1">
    <citation type="journal article" date="2019" name="Int. J. Syst. Evol. Microbiol.">
        <title>The Global Catalogue of Microorganisms (GCM) 10K type strain sequencing project: providing services to taxonomists for standard genome sequencing and annotation.</title>
        <authorList>
            <consortium name="The Broad Institute Genomics Platform"/>
            <consortium name="The Broad Institute Genome Sequencing Center for Infectious Disease"/>
            <person name="Wu L."/>
            <person name="Ma J."/>
        </authorList>
    </citation>
    <scope>NUCLEOTIDE SEQUENCE [LARGE SCALE GENOMIC DNA]</scope>
    <source>
        <strain evidence="8">JCM 16704</strain>
    </source>
</reference>
<comment type="subunit">
    <text evidence="6">Consists of a catalytic RNA component (M1 or rnpB) and a protein subunit.</text>
</comment>
<dbReference type="EC" id="3.1.26.5" evidence="6"/>
<keyword evidence="2 6" id="KW-0540">Nuclease</keyword>
<keyword evidence="3 6" id="KW-0255">Endonuclease</keyword>
<comment type="function">
    <text evidence="6">RNaseP catalyzes the removal of the 5'-leader sequence from pre-tRNA to produce the mature 5'-terminus. It can also cleave other RNA substrates such as 4.5S RNA. The protein component plays an auxiliary but essential role in vivo by binding to the 5'-leader sequence and broadening the substrate specificity of the ribozyme.</text>
</comment>
<dbReference type="InterPro" id="IPR014721">
    <property type="entry name" value="Ribsml_uS5_D2-typ_fold_subgr"/>
</dbReference>
<dbReference type="RefSeq" id="WP_344673544.1">
    <property type="nucleotide sequence ID" value="NZ_BAAAZI010000006.1"/>
</dbReference>
<evidence type="ECO:0000313" key="8">
    <source>
        <dbReference type="Proteomes" id="UP001500101"/>
    </source>
</evidence>
<dbReference type="Gene3D" id="3.30.230.10">
    <property type="match status" value="1"/>
</dbReference>
<sequence>MKQYTFTKEERLCSKRWIDHLFHNGSSFVVYPFRVVFAQSPQELPFPVQVIHSVSKRKFKKAVDRNRYKRRMREVYRLEKESLYALLTEHSLHLFLAIQYISQEDIAFADMQMKMQQLIEKLKNELVKTNLGKGD</sequence>
<dbReference type="InterPro" id="IPR000100">
    <property type="entry name" value="RNase_P"/>
</dbReference>
<evidence type="ECO:0000256" key="6">
    <source>
        <dbReference type="HAMAP-Rule" id="MF_00227"/>
    </source>
</evidence>
<name>A0ABP7YGK3_9SPHI</name>
<protein>
    <recommendedName>
        <fullName evidence="6">Ribonuclease P protein component</fullName>
        <shortName evidence="6">RNase P protein</shortName>
        <shortName evidence="6">RNaseP protein</shortName>
        <ecNumber evidence="6">3.1.26.5</ecNumber>
    </recommendedName>
    <alternativeName>
        <fullName evidence="6">Protein C5</fullName>
    </alternativeName>
</protein>
<accession>A0ABP7YGK3</accession>
<evidence type="ECO:0000256" key="1">
    <source>
        <dbReference type="ARBA" id="ARBA00022694"/>
    </source>
</evidence>
<keyword evidence="1 6" id="KW-0819">tRNA processing</keyword>
<dbReference type="InterPro" id="IPR020568">
    <property type="entry name" value="Ribosomal_Su5_D2-typ_SF"/>
</dbReference>
<proteinExistence type="inferred from homology"/>
<keyword evidence="8" id="KW-1185">Reference proteome</keyword>
<keyword evidence="5 6" id="KW-0694">RNA-binding</keyword>
<evidence type="ECO:0000256" key="5">
    <source>
        <dbReference type="ARBA" id="ARBA00022884"/>
    </source>
</evidence>
<comment type="similarity">
    <text evidence="6">Belongs to the RnpA family.</text>
</comment>